<dbReference type="AlphaFoldDB" id="A0AA39NS46"/>
<accession>A0AA39NS46</accession>
<evidence type="ECO:0000313" key="2">
    <source>
        <dbReference type="Proteomes" id="UP001175227"/>
    </source>
</evidence>
<dbReference type="Proteomes" id="UP001175227">
    <property type="component" value="Unassembled WGS sequence"/>
</dbReference>
<sequence>MFSEARHVLIDSQHHLDYLHKPENLFLAFCVLTTNGWQDFSDFENGQILQMQLPGEICRDIRALARLRPSDPSWDQCRRKLRDLQDDREEFFVKQQKWEWDELEDLTPEDIEQAKSNIHFAVEELDRFFSDWRNMKLRFLMHPHELISIMWRFPSRIYQNFRYPQHREGDEENVSS</sequence>
<proteinExistence type="predicted"/>
<keyword evidence="2" id="KW-1185">Reference proteome</keyword>
<gene>
    <name evidence="1" type="ORF">IW261DRAFT_922347</name>
</gene>
<protein>
    <submittedName>
        <fullName evidence="1">Uncharacterized protein</fullName>
    </submittedName>
</protein>
<name>A0AA39NS46_9AGAR</name>
<dbReference type="EMBL" id="JAUEPR010000058">
    <property type="protein sequence ID" value="KAK0470837.1"/>
    <property type="molecule type" value="Genomic_DNA"/>
</dbReference>
<evidence type="ECO:0000313" key="1">
    <source>
        <dbReference type="EMBL" id="KAK0470837.1"/>
    </source>
</evidence>
<comment type="caution">
    <text evidence="1">The sequence shown here is derived from an EMBL/GenBank/DDBJ whole genome shotgun (WGS) entry which is preliminary data.</text>
</comment>
<organism evidence="1 2">
    <name type="scientific">Armillaria novae-zelandiae</name>
    <dbReference type="NCBI Taxonomy" id="153914"/>
    <lineage>
        <taxon>Eukaryota</taxon>
        <taxon>Fungi</taxon>
        <taxon>Dikarya</taxon>
        <taxon>Basidiomycota</taxon>
        <taxon>Agaricomycotina</taxon>
        <taxon>Agaricomycetes</taxon>
        <taxon>Agaricomycetidae</taxon>
        <taxon>Agaricales</taxon>
        <taxon>Marasmiineae</taxon>
        <taxon>Physalacriaceae</taxon>
        <taxon>Armillaria</taxon>
    </lineage>
</organism>
<reference evidence="1" key="1">
    <citation type="submission" date="2023-06" db="EMBL/GenBank/DDBJ databases">
        <authorList>
            <consortium name="Lawrence Berkeley National Laboratory"/>
            <person name="Ahrendt S."/>
            <person name="Sahu N."/>
            <person name="Indic B."/>
            <person name="Wong-Bajracharya J."/>
            <person name="Merenyi Z."/>
            <person name="Ke H.-M."/>
            <person name="Monk M."/>
            <person name="Kocsube S."/>
            <person name="Drula E."/>
            <person name="Lipzen A."/>
            <person name="Balint B."/>
            <person name="Henrissat B."/>
            <person name="Andreopoulos B."/>
            <person name="Martin F.M."/>
            <person name="Harder C.B."/>
            <person name="Rigling D."/>
            <person name="Ford K.L."/>
            <person name="Foster G.D."/>
            <person name="Pangilinan J."/>
            <person name="Papanicolaou A."/>
            <person name="Barry K."/>
            <person name="LaButti K."/>
            <person name="Viragh M."/>
            <person name="Koriabine M."/>
            <person name="Yan M."/>
            <person name="Riley R."/>
            <person name="Champramary S."/>
            <person name="Plett K.L."/>
            <person name="Tsai I.J."/>
            <person name="Slot J."/>
            <person name="Sipos G."/>
            <person name="Plett J."/>
            <person name="Nagy L.G."/>
            <person name="Grigoriev I.V."/>
        </authorList>
    </citation>
    <scope>NUCLEOTIDE SEQUENCE</scope>
    <source>
        <strain evidence="1">ICMP 16352</strain>
    </source>
</reference>